<dbReference type="OrthoDB" id="7695642at2759"/>
<sequence length="213" mass="24452">MRALKPVQPIIQGSQAANASRQCLASPLHVRWRSEGFAIGCRSHHNFPRNIGRRFLPYKVMNLFLGRVLGRRRVQPEPVARSLTHRPCVSDHRHIVVNAWCAWAPAVNKLGVQKILNTLQRNVALKVCRAYRIVSLSSALIFPRLLLFNRRVRLAACLYEIKRGKQLKYICAEHEFERPVGFCKLPHLSHILELRFKCVEDLGPTIIDRLSIV</sequence>
<evidence type="ECO:0000313" key="2">
    <source>
        <dbReference type="Proteomes" id="UP000299102"/>
    </source>
</evidence>
<keyword evidence="2" id="KW-1185">Reference proteome</keyword>
<accession>A0A4C1XSH6</accession>
<name>A0A4C1XSH6_EUMVA</name>
<dbReference type="Proteomes" id="UP000299102">
    <property type="component" value="Unassembled WGS sequence"/>
</dbReference>
<dbReference type="EMBL" id="BGZK01000930">
    <property type="protein sequence ID" value="GBP65494.1"/>
    <property type="molecule type" value="Genomic_DNA"/>
</dbReference>
<evidence type="ECO:0000313" key="1">
    <source>
        <dbReference type="EMBL" id="GBP65494.1"/>
    </source>
</evidence>
<proteinExistence type="predicted"/>
<reference evidence="1 2" key="1">
    <citation type="journal article" date="2019" name="Commun. Biol.">
        <title>The bagworm genome reveals a unique fibroin gene that provides high tensile strength.</title>
        <authorList>
            <person name="Kono N."/>
            <person name="Nakamura H."/>
            <person name="Ohtoshi R."/>
            <person name="Tomita M."/>
            <person name="Numata K."/>
            <person name="Arakawa K."/>
        </authorList>
    </citation>
    <scope>NUCLEOTIDE SEQUENCE [LARGE SCALE GENOMIC DNA]</scope>
</reference>
<dbReference type="AlphaFoldDB" id="A0A4C1XSH6"/>
<gene>
    <name evidence="1" type="ORF">EVAR_38833_1</name>
</gene>
<organism evidence="1 2">
    <name type="scientific">Eumeta variegata</name>
    <name type="common">Bagworm moth</name>
    <name type="synonym">Eumeta japonica</name>
    <dbReference type="NCBI Taxonomy" id="151549"/>
    <lineage>
        <taxon>Eukaryota</taxon>
        <taxon>Metazoa</taxon>
        <taxon>Ecdysozoa</taxon>
        <taxon>Arthropoda</taxon>
        <taxon>Hexapoda</taxon>
        <taxon>Insecta</taxon>
        <taxon>Pterygota</taxon>
        <taxon>Neoptera</taxon>
        <taxon>Endopterygota</taxon>
        <taxon>Lepidoptera</taxon>
        <taxon>Glossata</taxon>
        <taxon>Ditrysia</taxon>
        <taxon>Tineoidea</taxon>
        <taxon>Psychidae</taxon>
        <taxon>Oiketicinae</taxon>
        <taxon>Eumeta</taxon>
    </lineage>
</organism>
<protein>
    <submittedName>
        <fullName evidence="1">Uncharacterized protein</fullName>
    </submittedName>
</protein>
<comment type="caution">
    <text evidence="1">The sequence shown here is derived from an EMBL/GenBank/DDBJ whole genome shotgun (WGS) entry which is preliminary data.</text>
</comment>